<dbReference type="PANTHER" id="PTHR10715">
    <property type="entry name" value="60S RIBOSOMAL PROTEIN L6"/>
    <property type="match status" value="1"/>
</dbReference>
<proteinExistence type="inferred from homology"/>
<dbReference type="InterPro" id="IPR014722">
    <property type="entry name" value="Rib_uL2_dom2"/>
</dbReference>
<comment type="similarity">
    <text evidence="1">Belongs to the eukaryotic ribosomal protein eL6 family.</text>
</comment>
<dbReference type="AlphaFoldDB" id="L0P7G9"/>
<dbReference type="GO" id="GO:0003735">
    <property type="term" value="F:structural constituent of ribosome"/>
    <property type="evidence" value="ECO:0007669"/>
    <property type="project" value="InterPro"/>
</dbReference>
<organism evidence="5">
    <name type="scientific">Pneumocystis jirovecii</name>
    <name type="common">Human pneumocystis pneumonia agent</name>
    <dbReference type="NCBI Taxonomy" id="42068"/>
    <lineage>
        <taxon>Eukaryota</taxon>
        <taxon>Fungi</taxon>
        <taxon>Dikarya</taxon>
        <taxon>Ascomycota</taxon>
        <taxon>Taphrinomycotina</taxon>
        <taxon>Pneumocystomycetes</taxon>
        <taxon>Pneumocystaceae</taxon>
        <taxon>Pneumocystis</taxon>
    </lineage>
</organism>
<dbReference type="InterPro" id="IPR041997">
    <property type="entry name" value="Ribosomal_eL6_KOW"/>
</dbReference>
<dbReference type="InterPro" id="IPR000915">
    <property type="entry name" value="60S_ribosomal_eL6"/>
</dbReference>
<keyword evidence="3" id="KW-0687">Ribonucleoprotein</keyword>
<evidence type="ECO:0000256" key="1">
    <source>
        <dbReference type="ARBA" id="ARBA00010592"/>
    </source>
</evidence>
<sequence length="188" mass="21185">MVNPSLCHQLDNQKVVKKCKKVCKPPVLRSSLKPGVICIILAGRYRGKRVVFLKQLDDMILVTGPYKINGVPLRRVNPAFVIACSGIVIDVSAVDLTKYTKEYFSQNVRSLKRGKKSTTEDEFFGEKKTKQLDASRIADQKEVDSSILKSICEIPHLTKYLSSTFSLRKKASQETHMCLTSTYLLKCL</sequence>
<evidence type="ECO:0000313" key="4">
    <source>
        <dbReference type="EMBL" id="CCJ28341.1"/>
    </source>
</evidence>
<dbReference type="InterPro" id="IPR008991">
    <property type="entry name" value="Translation_prot_SH3-like_sf"/>
</dbReference>
<name>L0P7G9_PNEJI</name>
<dbReference type="Gene3D" id="2.30.30.30">
    <property type="match status" value="1"/>
</dbReference>
<dbReference type="CDD" id="cd13156">
    <property type="entry name" value="KOW_RPL6"/>
    <property type="match status" value="1"/>
</dbReference>
<dbReference type="SUPFAM" id="SSF50104">
    <property type="entry name" value="Translation proteins SH3-like domain"/>
    <property type="match status" value="1"/>
</dbReference>
<dbReference type="GO" id="GO:0003723">
    <property type="term" value="F:RNA binding"/>
    <property type="evidence" value="ECO:0007669"/>
    <property type="project" value="TreeGrafter"/>
</dbReference>
<evidence type="ECO:0000256" key="2">
    <source>
        <dbReference type="ARBA" id="ARBA00022980"/>
    </source>
</evidence>
<protein>
    <recommendedName>
        <fullName evidence="6">60S ribosomal protein L6</fullName>
    </recommendedName>
</protein>
<dbReference type="STRING" id="1209962.L0P7G9"/>
<dbReference type="EMBL" id="CAKM01000061">
    <property type="protein sequence ID" value="CCJ28341.1"/>
    <property type="molecule type" value="Genomic_DNA"/>
</dbReference>
<comment type="caution">
    <text evidence="4">The sequence shown here is derived from an EMBL/GenBank/DDBJ whole genome shotgun (WGS) entry which is preliminary data.</text>
</comment>
<dbReference type="VEuPathDB" id="FungiDB:PNEJI1_003288"/>
<accession>L0P7G9</accession>
<evidence type="ECO:0000256" key="3">
    <source>
        <dbReference type="ARBA" id="ARBA00023274"/>
    </source>
</evidence>
<dbReference type="GO" id="GO:0002181">
    <property type="term" value="P:cytoplasmic translation"/>
    <property type="evidence" value="ECO:0007669"/>
    <property type="project" value="TreeGrafter"/>
</dbReference>
<dbReference type="FunCoup" id="L0P7G9">
    <property type="interactions" value="425"/>
</dbReference>
<dbReference type="GO" id="GO:0000027">
    <property type="term" value="P:ribosomal large subunit assembly"/>
    <property type="evidence" value="ECO:0007669"/>
    <property type="project" value="TreeGrafter"/>
</dbReference>
<dbReference type="Proteomes" id="UP000010422">
    <property type="component" value="Unassembled WGS sequence"/>
</dbReference>
<dbReference type="GO" id="GO:0022625">
    <property type="term" value="C:cytosolic large ribosomal subunit"/>
    <property type="evidence" value="ECO:0007669"/>
    <property type="project" value="TreeGrafter"/>
</dbReference>
<dbReference type="InParanoid" id="L0P7G9"/>
<dbReference type="Pfam" id="PF01159">
    <property type="entry name" value="Ribosomal_L6e"/>
    <property type="match status" value="1"/>
</dbReference>
<dbReference type="PANTHER" id="PTHR10715:SF0">
    <property type="entry name" value="LARGE RIBOSOMAL SUBUNIT PROTEIN EL6"/>
    <property type="match status" value="1"/>
</dbReference>
<keyword evidence="2" id="KW-0689">Ribosomal protein</keyword>
<reference evidence="4 5" key="1">
    <citation type="journal article" date="2012" name="MBio">
        <title>De novo assembly of the Pneumocystis jirovecii genome from a single bronchoalveolar lavage fluid specimen from a patient.</title>
        <authorList>
            <person name="Cisse O.H."/>
            <person name="Pagni M."/>
            <person name="Hauser P.M."/>
        </authorList>
    </citation>
    <scope>NUCLEOTIDE SEQUENCE [LARGE SCALE GENOMIC DNA]</scope>
    <source>
        <strain evidence="4 5">SE8</strain>
    </source>
</reference>
<evidence type="ECO:0008006" key="6">
    <source>
        <dbReference type="Google" id="ProtNLM"/>
    </source>
</evidence>
<evidence type="ECO:0000313" key="5">
    <source>
        <dbReference type="Proteomes" id="UP000010422"/>
    </source>
</evidence>
<gene>
    <name evidence="4" type="ORF">PNEJI1_003288</name>
</gene>